<dbReference type="PANTHER" id="PTHR42837:SF2">
    <property type="entry name" value="MEMBRANE METALLOPROTEASE ARASP2, CHLOROPLASTIC-RELATED"/>
    <property type="match status" value="1"/>
</dbReference>
<keyword evidence="10 11" id="KW-0472">Membrane</keyword>
<proteinExistence type="inferred from homology"/>
<evidence type="ECO:0000313" key="14">
    <source>
        <dbReference type="Proteomes" id="UP000798808"/>
    </source>
</evidence>
<keyword evidence="8 11" id="KW-1133">Transmembrane helix</keyword>
<evidence type="ECO:0000256" key="7">
    <source>
        <dbReference type="ARBA" id="ARBA00022833"/>
    </source>
</evidence>
<dbReference type="InterPro" id="IPR041489">
    <property type="entry name" value="PDZ_6"/>
</dbReference>
<accession>A0ABW9RXN8</accession>
<evidence type="ECO:0000256" key="6">
    <source>
        <dbReference type="ARBA" id="ARBA00022801"/>
    </source>
</evidence>
<keyword evidence="6" id="KW-0378">Hydrolase</keyword>
<dbReference type="Proteomes" id="UP000798808">
    <property type="component" value="Unassembled WGS sequence"/>
</dbReference>
<dbReference type="InterPro" id="IPR008915">
    <property type="entry name" value="Peptidase_M50"/>
</dbReference>
<evidence type="ECO:0000256" key="4">
    <source>
        <dbReference type="ARBA" id="ARBA00022670"/>
    </source>
</evidence>
<dbReference type="InterPro" id="IPR036034">
    <property type="entry name" value="PDZ_sf"/>
</dbReference>
<evidence type="ECO:0000256" key="9">
    <source>
        <dbReference type="ARBA" id="ARBA00023049"/>
    </source>
</evidence>
<keyword evidence="9" id="KW-0482">Metalloprotease</keyword>
<gene>
    <name evidence="13" type="ORF">E1163_27440</name>
</gene>
<dbReference type="Pfam" id="PF02163">
    <property type="entry name" value="Peptidase_M50"/>
    <property type="match status" value="1"/>
</dbReference>
<dbReference type="EMBL" id="SMLW01000671">
    <property type="protein sequence ID" value="MTI28723.1"/>
    <property type="molecule type" value="Genomic_DNA"/>
</dbReference>
<keyword evidence="7" id="KW-0862">Zinc</keyword>
<evidence type="ECO:0000256" key="3">
    <source>
        <dbReference type="ARBA" id="ARBA00007931"/>
    </source>
</evidence>
<dbReference type="PANTHER" id="PTHR42837">
    <property type="entry name" value="REGULATOR OF SIGMA-E PROTEASE RSEP"/>
    <property type="match status" value="1"/>
</dbReference>
<evidence type="ECO:0000256" key="2">
    <source>
        <dbReference type="ARBA" id="ARBA00004141"/>
    </source>
</evidence>
<feature type="transmembrane region" description="Helical" evidence="11">
    <location>
        <begin position="49"/>
        <end position="68"/>
    </location>
</feature>
<sequence>MALILVLLSFIILNLVYHIGWLMWAILWKIHHAHYFFGFNPKIFEITIYGTRLSFGIYIPIIGLAKIYKIEGSERTRVDLAWQFFDHPVWKRSLVALGGTISLILMGIACSIFTTFLEKEYYISKDTANKYGFAPSETAMQYGFKNGDQIIKINGNDYESISELTEVNKRTTYTVVRLNDTLNISIEPDVIQSSYEPFLNLITPPVIMEVDPSSSADKAGLKKGDHLIEINDHKVFSTNDLHEIRTNVESDTMRLLIRRDSSLISKTLFLPANEAMGIFFMTPEFTTYENTFGESIIKGTQQAFRLIDLNIKAFTGLLGGKVVSRRHSGPIGVAQAYGGFQWLRFWRITGLLAMVTAFFNLLPLPRAAFWQSIPLAYEAITKERFKLSTYNNLIRASYFMVILLMIWIVIGDISKVM</sequence>
<comment type="caution">
    <text evidence="13">The sequence shown here is derived from an EMBL/GenBank/DDBJ whole genome shotgun (WGS) entry which is preliminary data.</text>
</comment>
<feature type="transmembrane region" description="Helical" evidence="11">
    <location>
        <begin position="393"/>
        <end position="410"/>
    </location>
</feature>
<comment type="subcellular location">
    <subcellularLocation>
        <location evidence="2">Membrane</location>
        <topology evidence="2">Multi-pass membrane protein</topology>
    </subcellularLocation>
</comment>
<evidence type="ECO:0000256" key="1">
    <source>
        <dbReference type="ARBA" id="ARBA00001947"/>
    </source>
</evidence>
<dbReference type="InterPro" id="IPR001478">
    <property type="entry name" value="PDZ"/>
</dbReference>
<dbReference type="Gene3D" id="2.30.42.10">
    <property type="match status" value="1"/>
</dbReference>
<feature type="domain" description="PDZ" evidence="12">
    <location>
        <begin position="180"/>
        <end position="261"/>
    </location>
</feature>
<evidence type="ECO:0000313" key="13">
    <source>
        <dbReference type="EMBL" id="MTI28723.1"/>
    </source>
</evidence>
<comment type="cofactor">
    <cofactor evidence="1">
        <name>Zn(2+)</name>
        <dbReference type="ChEBI" id="CHEBI:29105"/>
    </cofactor>
</comment>
<organism evidence="13 14">
    <name type="scientific">Fulvivirga kasyanovii</name>
    <dbReference type="NCBI Taxonomy" id="396812"/>
    <lineage>
        <taxon>Bacteria</taxon>
        <taxon>Pseudomonadati</taxon>
        <taxon>Bacteroidota</taxon>
        <taxon>Cytophagia</taxon>
        <taxon>Cytophagales</taxon>
        <taxon>Fulvivirgaceae</taxon>
        <taxon>Fulvivirga</taxon>
    </lineage>
</organism>
<evidence type="ECO:0000256" key="5">
    <source>
        <dbReference type="ARBA" id="ARBA00022692"/>
    </source>
</evidence>
<dbReference type="InterPro" id="IPR004387">
    <property type="entry name" value="Pept_M50_Zn"/>
</dbReference>
<comment type="similarity">
    <text evidence="3">Belongs to the peptidase M50B family.</text>
</comment>
<evidence type="ECO:0000256" key="11">
    <source>
        <dbReference type="SAM" id="Phobius"/>
    </source>
</evidence>
<dbReference type="Pfam" id="PF17820">
    <property type="entry name" value="PDZ_6"/>
    <property type="match status" value="1"/>
</dbReference>
<keyword evidence="14" id="KW-1185">Reference proteome</keyword>
<evidence type="ECO:0000256" key="10">
    <source>
        <dbReference type="ARBA" id="ARBA00023136"/>
    </source>
</evidence>
<protein>
    <submittedName>
        <fullName evidence="13">PDZ domain-containing protein</fullName>
    </submittedName>
</protein>
<dbReference type="SUPFAM" id="SSF50156">
    <property type="entry name" value="PDZ domain-like"/>
    <property type="match status" value="2"/>
</dbReference>
<reference evidence="13 14" key="1">
    <citation type="submission" date="2019-02" db="EMBL/GenBank/DDBJ databases">
        <authorList>
            <person name="Goldberg S.R."/>
            <person name="Haltli B.A."/>
            <person name="Correa H."/>
            <person name="Russell K.G."/>
        </authorList>
    </citation>
    <scope>NUCLEOTIDE SEQUENCE [LARGE SCALE GENOMIC DNA]</scope>
    <source>
        <strain evidence="13 14">JCM 16186</strain>
    </source>
</reference>
<keyword evidence="5 11" id="KW-0812">Transmembrane</keyword>
<dbReference type="RefSeq" id="WP_155176525.1">
    <property type="nucleotide sequence ID" value="NZ_BAAAFL010000049.1"/>
</dbReference>
<keyword evidence="4" id="KW-0645">Protease</keyword>
<feature type="transmembrane region" description="Helical" evidence="11">
    <location>
        <begin position="94"/>
        <end position="117"/>
    </location>
</feature>
<name>A0ABW9RXN8_9BACT</name>
<feature type="transmembrane region" description="Helical" evidence="11">
    <location>
        <begin position="6"/>
        <end position="28"/>
    </location>
</feature>
<feature type="transmembrane region" description="Helical" evidence="11">
    <location>
        <begin position="351"/>
        <end position="373"/>
    </location>
</feature>
<evidence type="ECO:0000259" key="12">
    <source>
        <dbReference type="SMART" id="SM00228"/>
    </source>
</evidence>
<dbReference type="SMART" id="SM00228">
    <property type="entry name" value="PDZ"/>
    <property type="match status" value="1"/>
</dbReference>
<evidence type="ECO:0000256" key="8">
    <source>
        <dbReference type="ARBA" id="ARBA00022989"/>
    </source>
</evidence>